<evidence type="ECO:0000256" key="12">
    <source>
        <dbReference type="SAM" id="MobiDB-lite"/>
    </source>
</evidence>
<dbReference type="InterPro" id="IPR048560">
    <property type="entry name" value="KDM6A_B-like_GATAL"/>
</dbReference>
<keyword evidence="9" id="KW-0408">Iron</keyword>
<comment type="subcellular location">
    <subcellularLocation>
        <location evidence="2">Nucleus</location>
    </subcellularLocation>
</comment>
<dbReference type="GO" id="GO:0031490">
    <property type="term" value="F:chromatin DNA binding"/>
    <property type="evidence" value="ECO:0007669"/>
    <property type="project" value="TreeGrafter"/>
</dbReference>
<evidence type="ECO:0000256" key="8">
    <source>
        <dbReference type="ARBA" id="ARBA00023002"/>
    </source>
</evidence>
<organism evidence="14 15">
    <name type="scientific">Steinernema carpocapsae</name>
    <name type="common">Entomopathogenic nematode</name>
    <dbReference type="NCBI Taxonomy" id="34508"/>
    <lineage>
        <taxon>Eukaryota</taxon>
        <taxon>Metazoa</taxon>
        <taxon>Ecdysozoa</taxon>
        <taxon>Nematoda</taxon>
        <taxon>Chromadorea</taxon>
        <taxon>Rhabditida</taxon>
        <taxon>Tylenchina</taxon>
        <taxon>Panagrolaimomorpha</taxon>
        <taxon>Strongyloidoidea</taxon>
        <taxon>Steinernematidae</taxon>
        <taxon>Steinernema</taxon>
    </lineage>
</organism>
<keyword evidence="8" id="KW-0560">Oxidoreductase</keyword>
<evidence type="ECO:0000256" key="2">
    <source>
        <dbReference type="ARBA" id="ARBA00004123"/>
    </source>
</evidence>
<evidence type="ECO:0000313" key="14">
    <source>
        <dbReference type="EMBL" id="TKR80412.1"/>
    </source>
</evidence>
<dbReference type="PANTHER" id="PTHR14017:SF1">
    <property type="entry name" value="LD02225P"/>
    <property type="match status" value="1"/>
</dbReference>
<dbReference type="Pfam" id="PF21326">
    <property type="entry name" value="KDM6_GATAL"/>
    <property type="match status" value="1"/>
</dbReference>
<dbReference type="InterPro" id="IPR051630">
    <property type="entry name" value="Corepressor-Demethylase"/>
</dbReference>
<keyword evidence="5" id="KW-0862">Zinc</keyword>
<evidence type="ECO:0000256" key="4">
    <source>
        <dbReference type="ARBA" id="ARBA00022723"/>
    </source>
</evidence>
<dbReference type="GO" id="GO:0044666">
    <property type="term" value="C:MLL3/4 complex"/>
    <property type="evidence" value="ECO:0007669"/>
    <property type="project" value="TreeGrafter"/>
</dbReference>
<dbReference type="EMBL" id="AZBU02000004">
    <property type="protein sequence ID" value="TKR80412.1"/>
    <property type="molecule type" value="Genomic_DNA"/>
</dbReference>
<dbReference type="InterPro" id="IPR048562">
    <property type="entry name" value="KDM6A_B-like_C-hel"/>
</dbReference>
<keyword evidence="7" id="KW-0223">Dioxygenase</keyword>
<dbReference type="GO" id="GO:0010468">
    <property type="term" value="P:regulation of gene expression"/>
    <property type="evidence" value="ECO:0007669"/>
    <property type="project" value="TreeGrafter"/>
</dbReference>
<name>A0A4U5NCV4_STECR</name>
<dbReference type="PROSITE" id="PS51184">
    <property type="entry name" value="JMJC"/>
    <property type="match status" value="1"/>
</dbReference>
<dbReference type="Gene3D" id="2.60.120.650">
    <property type="entry name" value="Cupin"/>
    <property type="match status" value="1"/>
</dbReference>
<dbReference type="Proteomes" id="UP000298663">
    <property type="component" value="Unassembled WGS sequence"/>
</dbReference>
<evidence type="ECO:0000256" key="7">
    <source>
        <dbReference type="ARBA" id="ARBA00022964"/>
    </source>
</evidence>
<feature type="domain" description="JmjC" evidence="13">
    <location>
        <begin position="114"/>
        <end position="277"/>
    </location>
</feature>
<dbReference type="Gene3D" id="1.20.58.1370">
    <property type="match status" value="1"/>
</dbReference>
<proteinExistence type="inferred from homology"/>
<sequence>MPGDKNLDHLGKPTWACSSVRSFTSISKYATYQAESFKHCLREEAEKLKNLPAPGKYLAAAASTSADGQPAPKRRRRANGSAANGVAEEPAICSQMPMKQIKFGTNVDLSDDKVYHAQLRELEKMPGFCRLTSPCNMLTHIGHTILGMNTVQLYMKVPGSRTPGHQENNCFASINVNIGPGDCEWFGVAYEYWPKIEDMCKKRNLDFLKGAWWPNYEDLINEGIPVYKFIQKPGDLVWVGGGCVHWVQANGWCNNIAWNVGPVTPKQMDMALFSHEWNKLNSYKSLVPMQHLCWELAKNMRFTQQKMYNSVKGTLIRSLSFTSHVVNWVKKAGKPLKMQLREKGEQAHYCCACEVEVFNILFVKAQERTERNHTTTTYVVYCAHCAQKANLEDFTVLQQYTFETLQSIFDSCQLQTTKTPMIC</sequence>
<dbReference type="GO" id="GO:0046872">
    <property type="term" value="F:metal ion binding"/>
    <property type="evidence" value="ECO:0007669"/>
    <property type="project" value="UniProtKB-KW"/>
</dbReference>
<dbReference type="STRING" id="34508.A0A4U5NCV4"/>
<evidence type="ECO:0000256" key="3">
    <source>
        <dbReference type="ARBA" id="ARBA00022553"/>
    </source>
</evidence>
<dbReference type="Pfam" id="PF21322">
    <property type="entry name" value="KDM6_C-hel"/>
    <property type="match status" value="1"/>
</dbReference>
<dbReference type="Gene3D" id="2.10.110.20">
    <property type="match status" value="1"/>
</dbReference>
<evidence type="ECO:0000256" key="11">
    <source>
        <dbReference type="ARBA" id="ARBA00034483"/>
    </source>
</evidence>
<evidence type="ECO:0000259" key="13">
    <source>
        <dbReference type="PROSITE" id="PS51184"/>
    </source>
</evidence>
<evidence type="ECO:0000256" key="10">
    <source>
        <dbReference type="ARBA" id="ARBA00023242"/>
    </source>
</evidence>
<reference evidence="14 15" key="1">
    <citation type="journal article" date="2015" name="Genome Biol.">
        <title>Comparative genomics of Steinernema reveals deeply conserved gene regulatory networks.</title>
        <authorList>
            <person name="Dillman A.R."/>
            <person name="Macchietto M."/>
            <person name="Porter C.F."/>
            <person name="Rogers A."/>
            <person name="Williams B."/>
            <person name="Antoshechkin I."/>
            <person name="Lee M.M."/>
            <person name="Goodwin Z."/>
            <person name="Lu X."/>
            <person name="Lewis E.E."/>
            <person name="Goodrich-Blair H."/>
            <person name="Stock S.P."/>
            <person name="Adams B.J."/>
            <person name="Sternberg P.W."/>
            <person name="Mortazavi A."/>
        </authorList>
    </citation>
    <scope>NUCLEOTIDE SEQUENCE [LARGE SCALE GENOMIC DNA]</scope>
    <source>
        <strain evidence="14 15">ALL</strain>
    </source>
</reference>
<dbReference type="PANTHER" id="PTHR14017">
    <property type="entry name" value="LYSINE-SPECIFIC DEMETHYLASE"/>
    <property type="match status" value="1"/>
</dbReference>
<comment type="similarity">
    <text evidence="11">Belongs to the UTX family.</text>
</comment>
<accession>A0A4U5NCV4</accession>
<protein>
    <recommendedName>
        <fullName evidence="13">JmjC domain-containing protein</fullName>
    </recommendedName>
</protein>
<reference evidence="14 15" key="2">
    <citation type="journal article" date="2019" name="G3 (Bethesda)">
        <title>Hybrid Assembly of the Genome of the Entomopathogenic Nematode Steinernema carpocapsae Identifies the X-Chromosome.</title>
        <authorList>
            <person name="Serra L."/>
            <person name="Macchietto M."/>
            <person name="Macias-Munoz A."/>
            <person name="McGill C.J."/>
            <person name="Rodriguez I.M."/>
            <person name="Rodriguez B."/>
            <person name="Murad R."/>
            <person name="Mortazavi A."/>
        </authorList>
    </citation>
    <scope>NUCLEOTIDE SEQUENCE [LARGE SCALE GENOMIC DNA]</scope>
    <source>
        <strain evidence="14 15">ALL</strain>
    </source>
</reference>
<dbReference type="SMART" id="SM00558">
    <property type="entry name" value="JmjC"/>
    <property type="match status" value="1"/>
</dbReference>
<feature type="region of interest" description="Disordered" evidence="12">
    <location>
        <begin position="60"/>
        <end position="86"/>
    </location>
</feature>
<evidence type="ECO:0000313" key="15">
    <source>
        <dbReference type="Proteomes" id="UP000298663"/>
    </source>
</evidence>
<gene>
    <name evidence="14" type="ORF">L596_014491</name>
</gene>
<keyword evidence="15" id="KW-1185">Reference proteome</keyword>
<evidence type="ECO:0000256" key="5">
    <source>
        <dbReference type="ARBA" id="ARBA00022833"/>
    </source>
</evidence>
<dbReference type="Pfam" id="PF02373">
    <property type="entry name" value="JmjC"/>
    <property type="match status" value="1"/>
</dbReference>
<dbReference type="GO" id="GO:0000978">
    <property type="term" value="F:RNA polymerase II cis-regulatory region sequence-specific DNA binding"/>
    <property type="evidence" value="ECO:0007669"/>
    <property type="project" value="TreeGrafter"/>
</dbReference>
<keyword evidence="3" id="KW-0597">Phosphoprotein</keyword>
<keyword evidence="4" id="KW-0479">Metal-binding</keyword>
<evidence type="ECO:0000256" key="6">
    <source>
        <dbReference type="ARBA" id="ARBA00022853"/>
    </source>
</evidence>
<dbReference type="InterPro" id="IPR046941">
    <property type="entry name" value="KDM6_GATAL_sf"/>
</dbReference>
<comment type="cofactor">
    <cofactor evidence="1">
        <name>Fe(2+)</name>
        <dbReference type="ChEBI" id="CHEBI:29033"/>
    </cofactor>
</comment>
<dbReference type="OrthoDB" id="418911at2759"/>
<dbReference type="AlphaFoldDB" id="A0A4U5NCV4"/>
<dbReference type="SUPFAM" id="SSF51197">
    <property type="entry name" value="Clavaminate synthase-like"/>
    <property type="match status" value="1"/>
</dbReference>
<evidence type="ECO:0000256" key="1">
    <source>
        <dbReference type="ARBA" id="ARBA00001954"/>
    </source>
</evidence>
<keyword evidence="10" id="KW-0539">Nucleus</keyword>
<comment type="caution">
    <text evidence="14">The sequence shown here is derived from an EMBL/GenBank/DDBJ whole genome shotgun (WGS) entry which is preliminary data.</text>
</comment>
<keyword evidence="6" id="KW-0156">Chromatin regulator</keyword>
<dbReference type="InterPro" id="IPR003347">
    <property type="entry name" value="JmjC_dom"/>
</dbReference>
<evidence type="ECO:0000256" key="9">
    <source>
        <dbReference type="ARBA" id="ARBA00023004"/>
    </source>
</evidence>
<dbReference type="GO" id="GO:0071558">
    <property type="term" value="F:histone H3K27me2/H3K27me3 demethylase activity"/>
    <property type="evidence" value="ECO:0007669"/>
    <property type="project" value="TreeGrafter"/>
</dbReference>